<dbReference type="RefSeq" id="WP_099367649.1">
    <property type="nucleotide sequence ID" value="NZ_JAYLLN010000052.1"/>
</dbReference>
<feature type="domain" description="Enoyl reductase (ER)" evidence="3">
    <location>
        <begin position="10"/>
        <end position="320"/>
    </location>
</feature>
<dbReference type="InterPro" id="IPR002364">
    <property type="entry name" value="Quin_OxRdtase/zeta-crystal_CS"/>
</dbReference>
<dbReference type="SUPFAM" id="SSF51735">
    <property type="entry name" value="NAD(P)-binding Rossmann-fold domains"/>
    <property type="match status" value="1"/>
</dbReference>
<dbReference type="InterPro" id="IPR011032">
    <property type="entry name" value="GroES-like_sf"/>
</dbReference>
<dbReference type="Gene3D" id="3.90.180.10">
    <property type="entry name" value="Medium-chain alcohol dehydrogenases, catalytic domain"/>
    <property type="match status" value="1"/>
</dbReference>
<dbReference type="InterPro" id="IPR014189">
    <property type="entry name" value="Quinone_OxRdtase_PIG3"/>
</dbReference>
<evidence type="ECO:0000313" key="5">
    <source>
        <dbReference type="Proteomes" id="UP001363035"/>
    </source>
</evidence>
<evidence type="ECO:0000256" key="2">
    <source>
        <dbReference type="ARBA" id="ARBA00023002"/>
    </source>
</evidence>
<sequence>MQAAIITEYGGPEVLRIETQEDPQPAANEVLLRVKAAGINRPDVFQRKGNYPAPQGVSNDIPGLEVSGIIKSLGKDVQGLSVGNEVFALLAGGGYATEVCVAAELCIPKPKSISFEEAACFPETLFTVWHNLFQRGNLKEGDKVLIHGGSGGIGSMAIQLAKLFGATVYTTVGSAEKAEFAKQLGADNVINYQEEDFEEVLKDKKINLILDSIGGTYFNKHIQLLEPDGRLIHINAVQGAKVELNLLKMMQKRIWISGSTLRSRDLNFKINLTLEIKNKILPFIESRKLVPAVTQVFPFEEVSAAHLFFDSPEQYGKIALKMYS</sequence>
<evidence type="ECO:0000256" key="1">
    <source>
        <dbReference type="ARBA" id="ARBA00022857"/>
    </source>
</evidence>
<dbReference type="SMART" id="SM00829">
    <property type="entry name" value="PKS_ER"/>
    <property type="match status" value="1"/>
</dbReference>
<dbReference type="NCBIfam" id="TIGR02824">
    <property type="entry name" value="quinone_pig3"/>
    <property type="match status" value="1"/>
</dbReference>
<name>A0ABU8I9W9_9SPHI</name>
<dbReference type="InterPro" id="IPR013154">
    <property type="entry name" value="ADH-like_N"/>
</dbReference>
<dbReference type="InterPro" id="IPR020843">
    <property type="entry name" value="ER"/>
</dbReference>
<dbReference type="CDD" id="cd05276">
    <property type="entry name" value="p53_inducible_oxidoreductase"/>
    <property type="match status" value="1"/>
</dbReference>
<dbReference type="PANTHER" id="PTHR48106:SF8">
    <property type="entry name" value="OS02G0805600 PROTEIN"/>
    <property type="match status" value="1"/>
</dbReference>
<accession>A0ABU8I9W9</accession>
<dbReference type="Gene3D" id="3.40.50.720">
    <property type="entry name" value="NAD(P)-binding Rossmann-like Domain"/>
    <property type="match status" value="1"/>
</dbReference>
<gene>
    <name evidence="4" type="ORF">VJ786_15475</name>
</gene>
<dbReference type="Proteomes" id="UP001363035">
    <property type="component" value="Unassembled WGS sequence"/>
</dbReference>
<evidence type="ECO:0000259" key="3">
    <source>
        <dbReference type="SMART" id="SM00829"/>
    </source>
</evidence>
<dbReference type="InterPro" id="IPR013149">
    <property type="entry name" value="ADH-like_C"/>
</dbReference>
<keyword evidence="2" id="KW-0560">Oxidoreductase</keyword>
<reference evidence="4 5" key="1">
    <citation type="submission" date="2024-01" db="EMBL/GenBank/DDBJ databases">
        <title>Sphingobacterium tenebrionis sp. nov., a novel endophyte isolated from tenebrio molitor intestines.</title>
        <authorList>
            <person name="Zhang C."/>
        </authorList>
    </citation>
    <scope>NUCLEOTIDE SEQUENCE [LARGE SCALE GENOMIC DNA]</scope>
    <source>
        <strain evidence="4 5">PU5-4</strain>
    </source>
</reference>
<dbReference type="Pfam" id="PF08240">
    <property type="entry name" value="ADH_N"/>
    <property type="match status" value="1"/>
</dbReference>
<dbReference type="PANTHER" id="PTHR48106">
    <property type="entry name" value="QUINONE OXIDOREDUCTASE PIG3-RELATED"/>
    <property type="match status" value="1"/>
</dbReference>
<proteinExistence type="predicted"/>
<protein>
    <submittedName>
        <fullName evidence="4">NAD(P)H-quinone oxidoreductase</fullName>
    </submittedName>
</protein>
<dbReference type="SUPFAM" id="SSF50129">
    <property type="entry name" value="GroES-like"/>
    <property type="match status" value="1"/>
</dbReference>
<dbReference type="InterPro" id="IPR036291">
    <property type="entry name" value="NAD(P)-bd_dom_sf"/>
</dbReference>
<evidence type="ECO:0000313" key="4">
    <source>
        <dbReference type="EMBL" id="MEI5986303.1"/>
    </source>
</evidence>
<keyword evidence="5" id="KW-1185">Reference proteome</keyword>
<comment type="caution">
    <text evidence="4">The sequence shown here is derived from an EMBL/GenBank/DDBJ whole genome shotgun (WGS) entry which is preliminary data.</text>
</comment>
<keyword evidence="1" id="KW-0521">NADP</keyword>
<dbReference type="PROSITE" id="PS01162">
    <property type="entry name" value="QOR_ZETA_CRYSTAL"/>
    <property type="match status" value="1"/>
</dbReference>
<dbReference type="EMBL" id="JAYLLN010000052">
    <property type="protein sequence ID" value="MEI5986303.1"/>
    <property type="molecule type" value="Genomic_DNA"/>
</dbReference>
<organism evidence="4 5">
    <name type="scientific">Sphingobacterium tenebrionis</name>
    <dbReference type="NCBI Taxonomy" id="3111775"/>
    <lineage>
        <taxon>Bacteria</taxon>
        <taxon>Pseudomonadati</taxon>
        <taxon>Bacteroidota</taxon>
        <taxon>Sphingobacteriia</taxon>
        <taxon>Sphingobacteriales</taxon>
        <taxon>Sphingobacteriaceae</taxon>
        <taxon>Sphingobacterium</taxon>
    </lineage>
</organism>
<dbReference type="Pfam" id="PF00107">
    <property type="entry name" value="ADH_zinc_N"/>
    <property type="match status" value="1"/>
</dbReference>